<comment type="caution">
    <text evidence="4">The sequence shown here is derived from an EMBL/GenBank/DDBJ whole genome shotgun (WGS) entry which is preliminary data.</text>
</comment>
<dbReference type="InterPro" id="IPR036612">
    <property type="entry name" value="KH_dom_type_1_sf"/>
</dbReference>
<feature type="region of interest" description="Disordered" evidence="2">
    <location>
        <begin position="744"/>
        <end position="763"/>
    </location>
</feature>
<organism evidence="4 5">
    <name type="scientific">Zostera marina</name>
    <name type="common">Eelgrass</name>
    <dbReference type="NCBI Taxonomy" id="29655"/>
    <lineage>
        <taxon>Eukaryota</taxon>
        <taxon>Viridiplantae</taxon>
        <taxon>Streptophyta</taxon>
        <taxon>Embryophyta</taxon>
        <taxon>Tracheophyta</taxon>
        <taxon>Spermatophyta</taxon>
        <taxon>Magnoliopsida</taxon>
        <taxon>Liliopsida</taxon>
        <taxon>Zosteraceae</taxon>
        <taxon>Zostera</taxon>
    </lineage>
</organism>
<name>A0A0K9NVC3_ZOSMR</name>
<dbReference type="GO" id="GO:0005634">
    <property type="term" value="C:nucleus"/>
    <property type="evidence" value="ECO:0000318"/>
    <property type="project" value="GO_Central"/>
</dbReference>
<evidence type="ECO:0000313" key="5">
    <source>
        <dbReference type="Proteomes" id="UP000036987"/>
    </source>
</evidence>
<protein>
    <recommendedName>
        <fullName evidence="3">KHDC4/BBP-like KH-domain type I domain-containing protein</fullName>
    </recommendedName>
</protein>
<accession>A0A0K9NVC3</accession>
<keyword evidence="5" id="KW-1185">Reference proteome</keyword>
<dbReference type="GO" id="GO:0003729">
    <property type="term" value="F:mRNA binding"/>
    <property type="evidence" value="ECO:0000318"/>
    <property type="project" value="GO_Central"/>
</dbReference>
<dbReference type="EMBL" id="LFYR01001587">
    <property type="protein sequence ID" value="KMZ60709.1"/>
    <property type="molecule type" value="Genomic_DNA"/>
</dbReference>
<evidence type="ECO:0000256" key="1">
    <source>
        <dbReference type="ARBA" id="ARBA00022884"/>
    </source>
</evidence>
<dbReference type="GO" id="GO:0045292">
    <property type="term" value="P:mRNA cis splicing, via spliceosome"/>
    <property type="evidence" value="ECO:0000318"/>
    <property type="project" value="GO_Central"/>
</dbReference>
<keyword evidence="1" id="KW-0694">RNA-binding</keyword>
<evidence type="ECO:0000256" key="2">
    <source>
        <dbReference type="SAM" id="MobiDB-lite"/>
    </source>
</evidence>
<evidence type="ECO:0000259" key="3">
    <source>
        <dbReference type="Pfam" id="PF22675"/>
    </source>
</evidence>
<gene>
    <name evidence="4" type="ORF">ZOSMA_57G00450</name>
</gene>
<dbReference type="InterPro" id="IPR045071">
    <property type="entry name" value="BBP-like"/>
</dbReference>
<proteinExistence type="predicted"/>
<sequence length="763" mass="83248">MATKIDTSMAPLNLHSTPPSISPKLSKFGIKSGFVIPKNKLSGSLVPVFRTSDKTDSTKNIKEESNSKVQRRTKWGIDMTQHTSIKKGRLLAYQTRLEQITKQLKMDSGSHQDLKFQSVSATSTQDPSKYLIIDEIQDQNLKLEMREVIGEILQINPSYNTPLDYKPLLKEAKVPIPIEVHSEFNFIRLLLDLESNTQKRLEEETGAKIKVYGTKSDTKEKCQITQSDINEETQSTYEEAHVLVSADNYNKIDAAVALLELLFTPASVNPAVSITPIISTTALDSGITYNPGLIQSTPSYTVIKPSTISQAASPTVHAPANSCSMQYETYDGTWFSENPTNAALQPSSSYMPSQNTPFLGVNYPFVSVSNSPDVVSVPHPPNQLPYHCPAFTPTTFLAVNQPTPLGTSQTLSQPIPMAPMGTHPNRPLAPPIISPVGASNTQMKPHPQNPIISSPCQQNQRLNFPSQSSFPVQPSTRPSVHEMTFMSGPWSMSLSALSHNNAISVQHPGSSQLASLPMVPHQPLIGMVLNKPQGPSPMIVPRPPPRPVSCDFTFQPLRSQVAAPLNQSQISVFAGCGSSYQTSSQIPFDLAQSALHQNSSQMWTRAPPFIPQMPRPAPLGAIGHGSSAQLGHFPNIRLPSSLHFPNSQNVDAPITPSLNQRGPLSYFPDHRISILQGTRPPLQTLHPPQNPIVPSTQSHGFLVQNRPIGSFGSGQFGNPVYNPLSPSPVQNASLQKRNEQTNVIVSSDPDPEYDDLMASVGVR</sequence>
<dbReference type="AlphaFoldDB" id="A0A0K9NVC3"/>
<feature type="domain" description="KHDC4/BBP-like KH-domain type I" evidence="3">
    <location>
        <begin position="181"/>
        <end position="263"/>
    </location>
</feature>
<dbReference type="Pfam" id="PF22675">
    <property type="entry name" value="KH-I_KHDC4-BBP"/>
    <property type="match status" value="1"/>
</dbReference>
<dbReference type="PANTHER" id="PTHR11208:SF98">
    <property type="entry name" value="RNA-BINDING KH DOMAIN-CONTAINING PROTEIN"/>
    <property type="match status" value="1"/>
</dbReference>
<reference evidence="5" key="1">
    <citation type="journal article" date="2016" name="Nature">
        <title>The genome of the seagrass Zostera marina reveals angiosperm adaptation to the sea.</title>
        <authorList>
            <person name="Olsen J.L."/>
            <person name="Rouze P."/>
            <person name="Verhelst B."/>
            <person name="Lin Y.-C."/>
            <person name="Bayer T."/>
            <person name="Collen J."/>
            <person name="Dattolo E."/>
            <person name="De Paoli E."/>
            <person name="Dittami S."/>
            <person name="Maumus F."/>
            <person name="Michel G."/>
            <person name="Kersting A."/>
            <person name="Lauritano C."/>
            <person name="Lohaus R."/>
            <person name="Toepel M."/>
            <person name="Tonon T."/>
            <person name="Vanneste K."/>
            <person name="Amirebrahimi M."/>
            <person name="Brakel J."/>
            <person name="Bostroem C."/>
            <person name="Chovatia M."/>
            <person name="Grimwood J."/>
            <person name="Jenkins J.W."/>
            <person name="Jueterbock A."/>
            <person name="Mraz A."/>
            <person name="Stam W.T."/>
            <person name="Tice H."/>
            <person name="Bornberg-Bauer E."/>
            <person name="Green P.J."/>
            <person name="Pearson G.A."/>
            <person name="Procaccini G."/>
            <person name="Duarte C.M."/>
            <person name="Schmutz J."/>
            <person name="Reusch T.B.H."/>
            <person name="Van de Peer Y."/>
        </authorList>
    </citation>
    <scope>NUCLEOTIDE SEQUENCE [LARGE SCALE GENOMIC DNA]</scope>
    <source>
        <strain evidence="5">cv. Finnish</strain>
    </source>
</reference>
<dbReference type="InterPro" id="IPR055256">
    <property type="entry name" value="KH_1_KHDC4/BBP-like"/>
</dbReference>
<dbReference type="STRING" id="29655.A0A0K9NVC3"/>
<dbReference type="Gene3D" id="3.30.1370.10">
    <property type="entry name" value="K Homology domain, type 1"/>
    <property type="match status" value="1"/>
</dbReference>
<dbReference type="OrthoDB" id="6777263at2759"/>
<dbReference type="SUPFAM" id="SSF54791">
    <property type="entry name" value="Eukaryotic type KH-domain (KH-domain type I)"/>
    <property type="match status" value="1"/>
</dbReference>
<dbReference type="Proteomes" id="UP000036987">
    <property type="component" value="Unassembled WGS sequence"/>
</dbReference>
<dbReference type="PANTHER" id="PTHR11208">
    <property type="entry name" value="RNA-BINDING PROTEIN RELATED"/>
    <property type="match status" value="1"/>
</dbReference>
<evidence type="ECO:0000313" key="4">
    <source>
        <dbReference type="EMBL" id="KMZ60709.1"/>
    </source>
</evidence>